<comment type="caution">
    <text evidence="6">The sequence shown here is derived from an EMBL/GenBank/DDBJ whole genome shotgun (WGS) entry which is preliminary data.</text>
</comment>
<name>A0A553PFX5_TIGCA</name>
<feature type="domain" description="Metaxin glutathione S-transferase" evidence="4">
    <location>
        <begin position="207"/>
        <end position="270"/>
    </location>
</feature>
<protein>
    <submittedName>
        <fullName evidence="6">Uncharacterized protein</fullName>
    </submittedName>
</protein>
<dbReference type="InterPro" id="IPR040079">
    <property type="entry name" value="Glutathione_S-Trfase"/>
</dbReference>
<keyword evidence="3" id="KW-0812">Transmembrane</keyword>
<dbReference type="GO" id="GO:0005737">
    <property type="term" value="C:cytoplasm"/>
    <property type="evidence" value="ECO:0007669"/>
    <property type="project" value="TreeGrafter"/>
</dbReference>
<dbReference type="InterPro" id="IPR033468">
    <property type="entry name" value="Metaxin_GST"/>
</dbReference>
<keyword evidence="3" id="KW-1133">Transmembrane helix</keyword>
<feature type="transmembrane region" description="Helical" evidence="3">
    <location>
        <begin position="12"/>
        <end position="32"/>
    </location>
</feature>
<keyword evidence="3" id="KW-0472">Membrane</keyword>
<comment type="similarity">
    <text evidence="1">Belongs to the FAX family.</text>
</comment>
<dbReference type="EMBL" id="VCGU01000004">
    <property type="protein sequence ID" value="TRY76585.1"/>
    <property type="molecule type" value="Genomic_DNA"/>
</dbReference>
<feature type="domain" description="Thioredoxin-like fold" evidence="5">
    <location>
        <begin position="69"/>
        <end position="150"/>
    </location>
</feature>
<reference evidence="6 7" key="1">
    <citation type="journal article" date="2018" name="Nat. Ecol. Evol.">
        <title>Genomic signatures of mitonuclear coevolution across populations of Tigriopus californicus.</title>
        <authorList>
            <person name="Barreto F.S."/>
            <person name="Watson E.T."/>
            <person name="Lima T.G."/>
            <person name="Willett C.S."/>
            <person name="Edmands S."/>
            <person name="Li W."/>
            <person name="Burton R.S."/>
        </authorList>
    </citation>
    <scope>NUCLEOTIDE SEQUENCE [LARGE SCALE GENOMIC DNA]</scope>
    <source>
        <strain evidence="6 7">San Diego</strain>
    </source>
</reference>
<dbReference type="InterPro" id="IPR026928">
    <property type="entry name" value="FAX/IsoI-like"/>
</dbReference>
<dbReference type="OMA" id="WYLRHES"/>
<organism evidence="6 7">
    <name type="scientific">Tigriopus californicus</name>
    <name type="common">Marine copepod</name>
    <dbReference type="NCBI Taxonomy" id="6832"/>
    <lineage>
        <taxon>Eukaryota</taxon>
        <taxon>Metazoa</taxon>
        <taxon>Ecdysozoa</taxon>
        <taxon>Arthropoda</taxon>
        <taxon>Crustacea</taxon>
        <taxon>Multicrustacea</taxon>
        <taxon>Hexanauplia</taxon>
        <taxon>Copepoda</taxon>
        <taxon>Harpacticoida</taxon>
        <taxon>Harpacticidae</taxon>
        <taxon>Tigriopus</taxon>
    </lineage>
</organism>
<dbReference type="SFLD" id="SFLDS00019">
    <property type="entry name" value="Glutathione_Transferase_(cytos"/>
    <property type="match status" value="1"/>
</dbReference>
<dbReference type="CDD" id="cd03193">
    <property type="entry name" value="GST_C_Metaxin"/>
    <property type="match status" value="1"/>
</dbReference>
<keyword evidence="7" id="KW-1185">Reference proteome</keyword>
<accession>A0A553PFX5</accession>
<proteinExistence type="inferred from homology"/>
<evidence type="ECO:0000259" key="5">
    <source>
        <dbReference type="Pfam" id="PF17172"/>
    </source>
</evidence>
<dbReference type="Pfam" id="PF17172">
    <property type="entry name" value="GST_N_4"/>
    <property type="match status" value="1"/>
</dbReference>
<dbReference type="Pfam" id="PF17171">
    <property type="entry name" value="GST_C_6"/>
    <property type="match status" value="1"/>
</dbReference>
<evidence type="ECO:0000259" key="4">
    <source>
        <dbReference type="Pfam" id="PF17171"/>
    </source>
</evidence>
<feature type="region of interest" description="Disordered" evidence="2">
    <location>
        <begin position="283"/>
        <end position="335"/>
    </location>
</feature>
<evidence type="ECO:0000256" key="2">
    <source>
        <dbReference type="SAM" id="MobiDB-lite"/>
    </source>
</evidence>
<dbReference type="Proteomes" id="UP000318571">
    <property type="component" value="Chromosome 5"/>
</dbReference>
<evidence type="ECO:0000256" key="3">
    <source>
        <dbReference type="SAM" id="Phobius"/>
    </source>
</evidence>
<dbReference type="InterPro" id="IPR012336">
    <property type="entry name" value="Thioredoxin-like_fold"/>
</dbReference>
<feature type="non-terminal residue" evidence="6">
    <location>
        <position position="335"/>
    </location>
</feature>
<dbReference type="SFLD" id="SFLDG01180">
    <property type="entry name" value="SUF1"/>
    <property type="match status" value="1"/>
</dbReference>
<dbReference type="SFLD" id="SFLDG01200">
    <property type="entry name" value="SUF1.1"/>
    <property type="match status" value="1"/>
</dbReference>
<dbReference type="PANTHER" id="PTHR12289">
    <property type="entry name" value="METAXIN RELATED"/>
    <property type="match status" value="1"/>
</dbReference>
<dbReference type="AlphaFoldDB" id="A0A553PFX5"/>
<gene>
    <name evidence="6" type="ORF">TCAL_00118</name>
</gene>
<feature type="compositionally biased region" description="Basic and acidic residues" evidence="2">
    <location>
        <begin position="295"/>
        <end position="306"/>
    </location>
</feature>
<evidence type="ECO:0000256" key="1">
    <source>
        <dbReference type="ARBA" id="ARBA00006475"/>
    </source>
</evidence>
<sequence length="335" mass="37744">MNGFQSQPRTILLSIGIAGCGTVAVLSLFQYLRGQSRWKHAQAQWAQEDPDVVILHQFPRPKACLSASPFPIKLETYLRIAEIKYINDFEFPYHPQTHKSPWITINGEHFADSQLCIETLNRKFNKDLGLRVLLEDHFYWVFVMDRYMNQQGRYLDQVYSWVDSQSVLSRIQFEFYRRRAVKKLTNQALGQGLARCGPGDVQKMGIADLEAISALLGSKSFVMGGEKPSVLDCTLFGFVACVLYTCQENSTYKSLIEKRLTNLNQHCLRMKAKHFPDWNTLINGPSELKAPTTEKTSDENGSHVDNGKGNSANNKPIVTASRPPIPSGLVGGAKK</sequence>
<dbReference type="InterPro" id="IPR050931">
    <property type="entry name" value="Mito_Protein_Transport_Metaxin"/>
</dbReference>
<dbReference type="PANTHER" id="PTHR12289:SF41">
    <property type="entry name" value="FAILED AXON CONNECTIONS-RELATED"/>
    <property type="match status" value="1"/>
</dbReference>
<evidence type="ECO:0000313" key="6">
    <source>
        <dbReference type="EMBL" id="TRY76585.1"/>
    </source>
</evidence>
<evidence type="ECO:0000313" key="7">
    <source>
        <dbReference type="Proteomes" id="UP000318571"/>
    </source>
</evidence>